<dbReference type="OrthoDB" id="9791347at2"/>
<dbReference type="Proteomes" id="UP000095347">
    <property type="component" value="Unassembled WGS sequence"/>
</dbReference>
<dbReference type="InterPro" id="IPR052181">
    <property type="entry name" value="5hmC_binding"/>
</dbReference>
<dbReference type="RefSeq" id="WP_069959436.1">
    <property type="nucleotide sequence ID" value="NZ_MCGG01000078.1"/>
</dbReference>
<comment type="caution">
    <text evidence="2">The sequence shown here is derived from an EMBL/GenBank/DDBJ whole genome shotgun (WGS) entry which is preliminary data.</text>
</comment>
<evidence type="ECO:0000313" key="3">
    <source>
        <dbReference type="Proteomes" id="UP000095347"/>
    </source>
</evidence>
<dbReference type="AlphaFoldDB" id="A0A1E5Q466"/>
<dbReference type="Pfam" id="PF01878">
    <property type="entry name" value="EVE"/>
    <property type="match status" value="1"/>
</dbReference>
<organism evidence="2 3">
    <name type="scientific">Magnetovibrio blakemorei</name>
    <dbReference type="NCBI Taxonomy" id="28181"/>
    <lineage>
        <taxon>Bacteria</taxon>
        <taxon>Pseudomonadati</taxon>
        <taxon>Pseudomonadota</taxon>
        <taxon>Alphaproteobacteria</taxon>
        <taxon>Rhodospirillales</taxon>
        <taxon>Magnetovibrionaceae</taxon>
        <taxon>Magnetovibrio</taxon>
    </lineage>
</organism>
<dbReference type="Gene3D" id="3.10.590.10">
    <property type="entry name" value="ph1033 like domains"/>
    <property type="match status" value="1"/>
</dbReference>
<dbReference type="InterPro" id="IPR015947">
    <property type="entry name" value="PUA-like_sf"/>
</dbReference>
<dbReference type="PANTHER" id="PTHR14087">
    <property type="entry name" value="THYMOCYTE NUCLEAR PROTEIN 1"/>
    <property type="match status" value="1"/>
</dbReference>
<dbReference type="CDD" id="cd21133">
    <property type="entry name" value="EVE"/>
    <property type="match status" value="1"/>
</dbReference>
<dbReference type="EMBL" id="MCGG01000078">
    <property type="protein sequence ID" value="OEJ64090.1"/>
    <property type="molecule type" value="Genomic_DNA"/>
</dbReference>
<evidence type="ECO:0000313" key="2">
    <source>
        <dbReference type="EMBL" id="OEJ64090.1"/>
    </source>
</evidence>
<dbReference type="SUPFAM" id="SSF88697">
    <property type="entry name" value="PUA domain-like"/>
    <property type="match status" value="1"/>
</dbReference>
<name>A0A1E5Q466_9PROT</name>
<keyword evidence="3" id="KW-1185">Reference proteome</keyword>
<feature type="domain" description="EVE" evidence="1">
    <location>
        <begin position="2"/>
        <end position="132"/>
    </location>
</feature>
<dbReference type="STRING" id="28181.BEN30_01420"/>
<dbReference type="PANTHER" id="PTHR14087:SF8">
    <property type="entry name" value="OS03G0676100 PROTEIN"/>
    <property type="match status" value="1"/>
</dbReference>
<dbReference type="InterPro" id="IPR047197">
    <property type="entry name" value="THYN1-like_EVE"/>
</dbReference>
<protein>
    <submittedName>
        <fullName evidence="2">Ubiquinol-cytochrome C reductase</fullName>
    </submittedName>
</protein>
<proteinExistence type="predicted"/>
<dbReference type="InterPro" id="IPR002740">
    <property type="entry name" value="EVE_domain"/>
</dbReference>
<accession>A0A1E5Q466</accession>
<gene>
    <name evidence="2" type="ORF">BEN30_01420</name>
</gene>
<evidence type="ECO:0000259" key="1">
    <source>
        <dbReference type="Pfam" id="PF01878"/>
    </source>
</evidence>
<sequence length="146" mass="16489">MAYWLIKSEPNSWSWDDQVRVGTEPWTGVRNHQAAKYMNAMTRGDRIFFYHSVQQKSIVGVVEVARTAYPDPTDDSHRFVCVDVKAVSAVQQPVSLSAIKSNPKLEHMPLLRQSRLSVCPVTEEEWDEILHMAHGLAPQTSSGRPA</sequence>
<reference evidence="3" key="1">
    <citation type="submission" date="2016-07" db="EMBL/GenBank/DDBJ databases">
        <authorList>
            <person name="Florea S."/>
            <person name="Webb J.S."/>
            <person name="Jaromczyk J."/>
            <person name="Schardl C.L."/>
        </authorList>
    </citation>
    <scope>NUCLEOTIDE SEQUENCE [LARGE SCALE GENOMIC DNA]</scope>
    <source>
        <strain evidence="3">MV-1</strain>
    </source>
</reference>